<protein>
    <recommendedName>
        <fullName evidence="3">KIB1-4 beta-propeller domain-containing protein</fullName>
    </recommendedName>
</protein>
<evidence type="ECO:0000256" key="1">
    <source>
        <dbReference type="SAM" id="MobiDB-lite"/>
    </source>
</evidence>
<gene>
    <name evidence="4" type="ORF">HS088_TW21G01697</name>
</gene>
<dbReference type="EMBL" id="JAAARO010000021">
    <property type="protein sequence ID" value="KAF5729530.1"/>
    <property type="molecule type" value="Genomic_DNA"/>
</dbReference>
<feature type="domain" description="KIB1-4 beta-propeller" evidence="3">
    <location>
        <begin position="79"/>
        <end position="225"/>
    </location>
</feature>
<keyword evidence="5" id="KW-1185">Reference proteome</keyword>
<organism evidence="4 5">
    <name type="scientific">Tripterygium wilfordii</name>
    <name type="common">Thunder God vine</name>
    <dbReference type="NCBI Taxonomy" id="458696"/>
    <lineage>
        <taxon>Eukaryota</taxon>
        <taxon>Viridiplantae</taxon>
        <taxon>Streptophyta</taxon>
        <taxon>Embryophyta</taxon>
        <taxon>Tracheophyta</taxon>
        <taxon>Spermatophyta</taxon>
        <taxon>Magnoliopsida</taxon>
        <taxon>eudicotyledons</taxon>
        <taxon>Gunneridae</taxon>
        <taxon>Pentapetalae</taxon>
        <taxon>rosids</taxon>
        <taxon>fabids</taxon>
        <taxon>Celastrales</taxon>
        <taxon>Celastraceae</taxon>
        <taxon>Tripterygium</taxon>
    </lineage>
</organism>
<proteinExistence type="predicted"/>
<feature type="domain" description="KIB1-4 beta-propeller" evidence="3">
    <location>
        <begin position="226"/>
        <end position="307"/>
    </location>
</feature>
<evidence type="ECO:0000313" key="5">
    <source>
        <dbReference type="Proteomes" id="UP000593562"/>
    </source>
</evidence>
<dbReference type="PANTHER" id="PTHR33127">
    <property type="entry name" value="TRANSMEMBRANE PROTEIN"/>
    <property type="match status" value="1"/>
</dbReference>
<dbReference type="PANTHER" id="PTHR33127:SF69">
    <property type="entry name" value="OS09G0340800 PROTEIN"/>
    <property type="match status" value="1"/>
</dbReference>
<dbReference type="InterPro" id="IPR005174">
    <property type="entry name" value="KIB1-4_b-propeller"/>
</dbReference>
<dbReference type="AlphaFoldDB" id="A0A7J7C5S6"/>
<keyword evidence="2" id="KW-0472">Membrane</keyword>
<evidence type="ECO:0000259" key="3">
    <source>
        <dbReference type="Pfam" id="PF03478"/>
    </source>
</evidence>
<evidence type="ECO:0000256" key="2">
    <source>
        <dbReference type="SAM" id="Phobius"/>
    </source>
</evidence>
<comment type="caution">
    <text evidence="4">The sequence shown here is derived from an EMBL/GenBank/DDBJ whole genome shotgun (WGS) entry which is preliminary data.</text>
</comment>
<evidence type="ECO:0000313" key="4">
    <source>
        <dbReference type="EMBL" id="KAF5729530.1"/>
    </source>
</evidence>
<dbReference type="InParanoid" id="A0A7J7C5S6"/>
<keyword evidence="2" id="KW-0812">Transmembrane</keyword>
<keyword evidence="2" id="KW-1133">Transmembrane helix</keyword>
<feature type="transmembrane region" description="Helical" evidence="2">
    <location>
        <begin position="323"/>
        <end position="352"/>
    </location>
</feature>
<feature type="region of interest" description="Disordered" evidence="1">
    <location>
        <begin position="43"/>
        <end position="72"/>
    </location>
</feature>
<accession>A0A7J7C5S6</accession>
<sequence length="395" mass="45529">MMLKRQRIQKHSIPPHLPYPWIISRLRDGTGDFIFYSTTPPYASRRTSSPDLGDKKSLSPSKISTTVDDDDHHHHMDPNTMVFLFDKAHPSVIYCKLGEKLWNTVCYTEKIPARLHLRDIKDGFDEPFSLNGSLYARGGQYHKKLLCIHQVQPTHIDVRKYCDLPRIQGFTHTNHSNHLVESYGELFYIVISSEGEHSFTIVDMNVFKLNQESLRWQKVKRVQDRFSSSPKSPECLVVAIDSLHFPCVYTIHPGEEKWHYYEFENHNYRSDTSLDSPVFYDGAIYVLDEYGNLVVFELQREGKMTWKVLHVHKRPIEFDYQNFLLKLVAGILDSTFMVVCANIFTVVCANILSCLRQLVISKKVKPASWFPGHVVDSVATSGDPHVPKCSSNVEP</sequence>
<dbReference type="Proteomes" id="UP000593562">
    <property type="component" value="Unassembled WGS sequence"/>
</dbReference>
<reference evidence="4 5" key="1">
    <citation type="journal article" date="2020" name="Nat. Commun.">
        <title>Genome of Tripterygium wilfordii and identification of cytochrome P450 involved in triptolide biosynthesis.</title>
        <authorList>
            <person name="Tu L."/>
            <person name="Su P."/>
            <person name="Zhang Z."/>
            <person name="Gao L."/>
            <person name="Wang J."/>
            <person name="Hu T."/>
            <person name="Zhou J."/>
            <person name="Zhang Y."/>
            <person name="Zhao Y."/>
            <person name="Liu Y."/>
            <person name="Song Y."/>
            <person name="Tong Y."/>
            <person name="Lu Y."/>
            <person name="Yang J."/>
            <person name="Xu C."/>
            <person name="Jia M."/>
            <person name="Peters R.J."/>
            <person name="Huang L."/>
            <person name="Gao W."/>
        </authorList>
    </citation>
    <scope>NUCLEOTIDE SEQUENCE [LARGE SCALE GENOMIC DNA]</scope>
    <source>
        <strain evidence="5">cv. XIE 37</strain>
        <tissue evidence="4">Leaf</tissue>
    </source>
</reference>
<name>A0A7J7C5S6_TRIWF</name>
<dbReference type="Pfam" id="PF03478">
    <property type="entry name" value="Beta-prop_KIB1-4"/>
    <property type="match status" value="2"/>
</dbReference>